<dbReference type="InterPro" id="IPR051598">
    <property type="entry name" value="TSUP/Inactive_protease-like"/>
</dbReference>
<feature type="transmembrane region" description="Helical" evidence="5">
    <location>
        <begin position="196"/>
        <end position="216"/>
    </location>
</feature>
<dbReference type="PANTHER" id="PTHR43701:SF2">
    <property type="entry name" value="MEMBRANE TRANSPORTER PROTEIN YJNA-RELATED"/>
    <property type="match status" value="1"/>
</dbReference>
<dbReference type="Pfam" id="PF01925">
    <property type="entry name" value="TauE"/>
    <property type="match status" value="1"/>
</dbReference>
<keyword evidence="2 5" id="KW-0812">Transmembrane</keyword>
<keyword evidence="3 5" id="KW-1133">Transmembrane helix</keyword>
<dbReference type="RefSeq" id="WP_212140117.1">
    <property type="nucleotide sequence ID" value="NZ_JAGSSW010000002.1"/>
</dbReference>
<gene>
    <name evidence="6" type="ORF">KDD93_03095</name>
</gene>
<evidence type="ECO:0000256" key="3">
    <source>
        <dbReference type="ARBA" id="ARBA00022989"/>
    </source>
</evidence>
<evidence type="ECO:0000313" key="6">
    <source>
        <dbReference type="EMBL" id="MBR8463557.1"/>
    </source>
</evidence>
<organism evidence="6 7">
    <name type="scientific">Campylobacter anatolicus</name>
    <dbReference type="NCBI Taxonomy" id="2829105"/>
    <lineage>
        <taxon>Bacteria</taxon>
        <taxon>Pseudomonadati</taxon>
        <taxon>Campylobacterota</taxon>
        <taxon>Epsilonproteobacteria</taxon>
        <taxon>Campylobacterales</taxon>
        <taxon>Campylobacteraceae</taxon>
        <taxon>Campylobacter</taxon>
    </lineage>
</organism>
<dbReference type="Proteomes" id="UP000682951">
    <property type="component" value="Unassembled WGS sequence"/>
</dbReference>
<name>A0ABS5HIX5_9BACT</name>
<keyword evidence="7" id="KW-1185">Reference proteome</keyword>
<proteinExistence type="inferred from homology"/>
<evidence type="ECO:0000313" key="7">
    <source>
        <dbReference type="Proteomes" id="UP000682951"/>
    </source>
</evidence>
<comment type="subcellular location">
    <subcellularLocation>
        <location evidence="5">Cell membrane</location>
        <topology evidence="5">Multi-pass membrane protein</topology>
    </subcellularLocation>
    <subcellularLocation>
        <location evidence="1">Membrane</location>
        <topology evidence="1">Multi-pass membrane protein</topology>
    </subcellularLocation>
</comment>
<feature type="transmembrane region" description="Helical" evidence="5">
    <location>
        <begin position="129"/>
        <end position="162"/>
    </location>
</feature>
<dbReference type="EMBL" id="JAGSSW010000002">
    <property type="protein sequence ID" value="MBR8463557.1"/>
    <property type="molecule type" value="Genomic_DNA"/>
</dbReference>
<feature type="transmembrane region" description="Helical" evidence="5">
    <location>
        <begin position="228"/>
        <end position="246"/>
    </location>
</feature>
<evidence type="ECO:0000256" key="1">
    <source>
        <dbReference type="ARBA" id="ARBA00004141"/>
    </source>
</evidence>
<keyword evidence="4 5" id="KW-0472">Membrane</keyword>
<dbReference type="InterPro" id="IPR002781">
    <property type="entry name" value="TM_pro_TauE-like"/>
</dbReference>
<comment type="caution">
    <text evidence="6">The sequence shown here is derived from an EMBL/GenBank/DDBJ whole genome shotgun (WGS) entry which is preliminary data.</text>
</comment>
<feature type="transmembrane region" description="Helical" evidence="5">
    <location>
        <begin position="6"/>
        <end position="37"/>
    </location>
</feature>
<reference evidence="6 7" key="1">
    <citation type="submission" date="2021-04" db="EMBL/GenBank/DDBJ databases">
        <title>Molecular and phenotypic characterization and identification of bacterial isolates recovered from the Anatolian ground squirrels (Spermophilus xanthoprymnus) and which have the potential to form a new species in the Campylobacter genus.</title>
        <authorList>
            <person name="Aydin F."/>
            <person name="Abay S."/>
            <person name="Kayman T."/>
            <person name="Karakaya E."/>
            <person name="Mustak H.K."/>
            <person name="Mustak I.B."/>
            <person name="Bilgin N."/>
            <person name="Duzler A."/>
            <person name="Sahin O."/>
            <person name="Guran O."/>
            <person name="Saticioglu I.B."/>
        </authorList>
    </citation>
    <scope>NUCLEOTIDE SEQUENCE [LARGE SCALE GENOMIC DNA]</scope>
    <source>
        <strain evidence="7">faydin-G24</strain>
    </source>
</reference>
<feature type="transmembrane region" description="Helical" evidence="5">
    <location>
        <begin position="74"/>
        <end position="91"/>
    </location>
</feature>
<feature type="transmembrane region" description="Helical" evidence="5">
    <location>
        <begin position="169"/>
        <end position="190"/>
    </location>
</feature>
<keyword evidence="5" id="KW-1003">Cell membrane</keyword>
<accession>A0ABS5HIX5</accession>
<dbReference type="PANTHER" id="PTHR43701">
    <property type="entry name" value="MEMBRANE TRANSPORTER PROTEIN MJ0441-RELATED"/>
    <property type="match status" value="1"/>
</dbReference>
<sequence length="247" mass="26615">MDVTLFTLVPIGIVVGFISGFFGIGGGTIVVPVMLAFGYNIKTAIGISIMQMLFGAIFGSVMNYKNGLLKLDRGLYIGLGGFAGASLSGYIISIAPEIVLECVLLGIFFFSIFRLYFSPERAGVENGSNLLLFLIGFFSAAIALSVGIGGAVFITPILVGFLGFDMKKAISMGVFFVMLASLSCFISLAYYKHVEYLEGSLLGLGALVGVYFGTKMTYKTDKKTLKKWFLLLYGVMICLMLKKIFLG</sequence>
<comment type="similarity">
    <text evidence="5">Belongs to the 4-toluene sulfonate uptake permease (TSUP) (TC 2.A.102) family.</text>
</comment>
<evidence type="ECO:0000256" key="4">
    <source>
        <dbReference type="ARBA" id="ARBA00023136"/>
    </source>
</evidence>
<protein>
    <recommendedName>
        <fullName evidence="5">Probable membrane transporter protein</fullName>
    </recommendedName>
</protein>
<evidence type="ECO:0000256" key="5">
    <source>
        <dbReference type="RuleBase" id="RU363041"/>
    </source>
</evidence>
<feature type="transmembrane region" description="Helical" evidence="5">
    <location>
        <begin position="98"/>
        <end position="117"/>
    </location>
</feature>
<feature type="transmembrane region" description="Helical" evidence="5">
    <location>
        <begin position="44"/>
        <end position="62"/>
    </location>
</feature>
<evidence type="ECO:0000256" key="2">
    <source>
        <dbReference type="ARBA" id="ARBA00022692"/>
    </source>
</evidence>